<evidence type="ECO:0000313" key="2">
    <source>
        <dbReference type="Proteomes" id="UP000194946"/>
    </source>
</evidence>
<dbReference type="AlphaFoldDB" id="A0A251ZWK8"/>
<dbReference type="EMBL" id="JOPB01000002">
    <property type="protein sequence ID" value="OUI79039.1"/>
    <property type="molecule type" value="Genomic_DNA"/>
</dbReference>
<keyword evidence="2" id="KW-1185">Reference proteome</keyword>
<dbReference type="Gene3D" id="2.160.20.20">
    <property type="match status" value="1"/>
</dbReference>
<reference evidence="2" key="1">
    <citation type="submission" date="2014-06" db="EMBL/GenBank/DDBJ databases">
        <authorList>
            <person name="Winans N.J."/>
            <person name="Newell P.D."/>
            <person name="Douglas A.E."/>
        </authorList>
    </citation>
    <scope>NUCLEOTIDE SEQUENCE [LARGE SCALE GENOMIC DNA]</scope>
    <source>
        <strain evidence="2">DmL_052</strain>
    </source>
</reference>
<gene>
    <name evidence="1" type="ORF">HK18_03760</name>
</gene>
<evidence type="ECO:0008006" key="3">
    <source>
        <dbReference type="Google" id="ProtNLM"/>
    </source>
</evidence>
<name>A0A251ZWK8_9PROT</name>
<comment type="caution">
    <text evidence="1">The sequence shown here is derived from an EMBL/GenBank/DDBJ whole genome shotgun (WGS) entry which is preliminary data.</text>
</comment>
<accession>A0A251ZWK8</accession>
<proteinExistence type="predicted"/>
<protein>
    <recommendedName>
        <fullName evidence="3">Autochaperone domain-containing protein</fullName>
    </recommendedName>
</protein>
<organism evidence="1 2">
    <name type="scientific">Commensalibacter intestini</name>
    <dbReference type="NCBI Taxonomy" id="479936"/>
    <lineage>
        <taxon>Bacteria</taxon>
        <taxon>Pseudomonadati</taxon>
        <taxon>Pseudomonadota</taxon>
        <taxon>Alphaproteobacteria</taxon>
        <taxon>Acetobacterales</taxon>
        <taxon>Acetobacteraceae</taxon>
    </lineage>
</organism>
<dbReference type="InterPro" id="IPR012332">
    <property type="entry name" value="Autotransporter_pectin_lyase_C"/>
</dbReference>
<sequence length="180" mass="18683">MSNSSNHIISGASVTNNSIGSEIQSSSSEETIISCPPGDDTLYINRGVVVTNLSNVYITSGMSVNSLNISSAAMYVREGGYVNSATITDGIQYLYGGTATNISLLGSGAFQRVVSGIASNINFDGGQYSGQQEVWNGSVVNTSFNIGTQYISGGTVVHTKFQKDGCQGVYGGVASDTSIF</sequence>
<dbReference type="Proteomes" id="UP000194946">
    <property type="component" value="Unassembled WGS sequence"/>
</dbReference>
<evidence type="ECO:0000313" key="1">
    <source>
        <dbReference type="EMBL" id="OUI79039.1"/>
    </source>
</evidence>